<dbReference type="EMBL" id="LR822017">
    <property type="protein sequence ID" value="CAD0135681.1"/>
    <property type="molecule type" value="Genomic_DNA"/>
</dbReference>
<protein>
    <recommendedName>
        <fullName evidence="5">DUF3800 domain-containing protein</fullName>
    </recommendedName>
</protein>
<evidence type="ECO:0000313" key="2">
    <source>
        <dbReference type="EMBL" id="SQF23933.1"/>
    </source>
</evidence>
<dbReference type="EMBL" id="LS483339">
    <property type="protein sequence ID" value="SQF23933.1"/>
    <property type="molecule type" value="Genomic_DNA"/>
</dbReference>
<dbReference type="Proteomes" id="UP000509833">
    <property type="component" value="Chromosome"/>
</dbReference>
<reference evidence="2 3" key="1">
    <citation type="submission" date="2018-06" db="EMBL/GenBank/DDBJ databases">
        <authorList>
            <consortium name="Pathogen Informatics"/>
            <person name="Doyle S."/>
        </authorList>
    </citation>
    <scope>NUCLEOTIDE SEQUENCE [LARGE SCALE GENOMIC DNA]</scope>
    <source>
        <strain evidence="2 3">NCTC12958</strain>
    </source>
</reference>
<evidence type="ECO:0000313" key="1">
    <source>
        <dbReference type="EMBL" id="CAD0135681.1"/>
    </source>
</evidence>
<dbReference type="Pfam" id="PF12686">
    <property type="entry name" value="DUF3800"/>
    <property type="match status" value="1"/>
</dbReference>
<organism evidence="2 3">
    <name type="scientific">Streptococcus thermophilus</name>
    <dbReference type="NCBI Taxonomy" id="1308"/>
    <lineage>
        <taxon>Bacteria</taxon>
        <taxon>Bacillati</taxon>
        <taxon>Bacillota</taxon>
        <taxon>Bacilli</taxon>
        <taxon>Lactobacillales</taxon>
        <taxon>Streptococcaceae</taxon>
        <taxon>Streptococcus</taxon>
    </lineage>
</organism>
<sequence length="229" mass="26695">MDIYVYTDESGVFDKEHETIYVYGGVIFLTSEDKENSGRRYISAEKALRKSHSNYRKGELKASRLKNRHKASLFRSLNREIKFSIVVSIGRVHDRIFCEKKSKQRYLDYVYKVGLKKVLQRLVADCKIETTEVDTISIFTDEHSTATNGKYELREALLNEFKYGTFNPDWNIFYPPLFEKLSSLTVEYCNSAKKPHIRMADIIANRAYYLAKNDLFGELGEKTISIHFP</sequence>
<evidence type="ECO:0000313" key="3">
    <source>
        <dbReference type="Proteomes" id="UP000249634"/>
    </source>
</evidence>
<dbReference type="RefSeq" id="WP_197709066.1">
    <property type="nucleotide sequence ID" value="NZ_BPPS01000044.1"/>
</dbReference>
<dbReference type="Proteomes" id="UP000249634">
    <property type="component" value="Chromosome 1"/>
</dbReference>
<reference evidence="1 4" key="2">
    <citation type="submission" date="2020-06" db="EMBL/GenBank/DDBJ databases">
        <authorList>
            <person name="Chuat V."/>
        </authorList>
    </citation>
    <scope>NUCLEOTIDE SEQUENCE [LARGE SCALE GENOMIC DNA]</scope>
    <source>
        <strain evidence="1">STH_CIRM_336</strain>
    </source>
</reference>
<name>A0A2X3UZA2_STRTR</name>
<gene>
    <name evidence="2" type="ORF">NCTC12958_00079</name>
    <name evidence="1" type="ORF">STHERMO_0075</name>
</gene>
<evidence type="ECO:0000313" key="4">
    <source>
        <dbReference type="Proteomes" id="UP000509833"/>
    </source>
</evidence>
<accession>A0A2X3UZA2</accession>
<proteinExistence type="predicted"/>
<dbReference type="AlphaFoldDB" id="A0A2X3UZA2"/>
<evidence type="ECO:0008006" key="5">
    <source>
        <dbReference type="Google" id="ProtNLM"/>
    </source>
</evidence>
<dbReference type="InterPro" id="IPR024524">
    <property type="entry name" value="DUF3800"/>
</dbReference>